<dbReference type="CDD" id="cd00167">
    <property type="entry name" value="SANT"/>
    <property type="match status" value="1"/>
</dbReference>
<organism evidence="3 4">
    <name type="scientific">Rhipicephalus sanguineus</name>
    <name type="common">Brown dog tick</name>
    <name type="synonym">Ixodes sanguineus</name>
    <dbReference type="NCBI Taxonomy" id="34632"/>
    <lineage>
        <taxon>Eukaryota</taxon>
        <taxon>Metazoa</taxon>
        <taxon>Ecdysozoa</taxon>
        <taxon>Arthropoda</taxon>
        <taxon>Chelicerata</taxon>
        <taxon>Arachnida</taxon>
        <taxon>Acari</taxon>
        <taxon>Parasitiformes</taxon>
        <taxon>Ixodida</taxon>
        <taxon>Ixodoidea</taxon>
        <taxon>Ixodidae</taxon>
        <taxon>Rhipicephalinae</taxon>
        <taxon>Rhipicephalus</taxon>
        <taxon>Rhipicephalus</taxon>
    </lineage>
</organism>
<feature type="region of interest" description="Disordered" evidence="1">
    <location>
        <begin position="11"/>
        <end position="89"/>
    </location>
</feature>
<comment type="caution">
    <text evidence="3">The sequence shown here is derived from an EMBL/GenBank/DDBJ whole genome shotgun (WGS) entry which is preliminary data.</text>
</comment>
<reference evidence="3" key="2">
    <citation type="submission" date="2021-09" db="EMBL/GenBank/DDBJ databases">
        <authorList>
            <person name="Jia N."/>
            <person name="Wang J."/>
            <person name="Shi W."/>
            <person name="Du L."/>
            <person name="Sun Y."/>
            <person name="Zhan W."/>
            <person name="Jiang J."/>
            <person name="Wang Q."/>
            <person name="Zhang B."/>
            <person name="Ji P."/>
            <person name="Sakyi L.B."/>
            <person name="Cui X."/>
            <person name="Yuan T."/>
            <person name="Jiang B."/>
            <person name="Yang W."/>
            <person name="Lam T.T.-Y."/>
            <person name="Chang Q."/>
            <person name="Ding S."/>
            <person name="Wang X."/>
            <person name="Zhu J."/>
            <person name="Ruan X."/>
            <person name="Zhao L."/>
            <person name="Wei J."/>
            <person name="Que T."/>
            <person name="Du C."/>
            <person name="Cheng J."/>
            <person name="Dai P."/>
            <person name="Han X."/>
            <person name="Huang E."/>
            <person name="Gao Y."/>
            <person name="Liu J."/>
            <person name="Shao H."/>
            <person name="Ye R."/>
            <person name="Li L."/>
            <person name="Wei W."/>
            <person name="Wang X."/>
            <person name="Wang C."/>
            <person name="Huo Q."/>
            <person name="Li W."/>
            <person name="Guo W."/>
            <person name="Chen H."/>
            <person name="Chen S."/>
            <person name="Zhou L."/>
            <person name="Zhou L."/>
            <person name="Ni X."/>
            <person name="Tian J."/>
            <person name="Zhou Y."/>
            <person name="Sheng Y."/>
            <person name="Liu T."/>
            <person name="Pan Y."/>
            <person name="Xia L."/>
            <person name="Li J."/>
            <person name="Zhao F."/>
            <person name="Cao W."/>
        </authorList>
    </citation>
    <scope>NUCLEOTIDE SEQUENCE</scope>
    <source>
        <strain evidence="3">Rsan-2018</strain>
        <tissue evidence="3">Larvae</tissue>
    </source>
</reference>
<dbReference type="Proteomes" id="UP000821837">
    <property type="component" value="Chromosome 1"/>
</dbReference>
<dbReference type="AlphaFoldDB" id="A0A9D4QHS0"/>
<dbReference type="Pfam" id="PF13837">
    <property type="entry name" value="Myb_DNA-bind_4"/>
    <property type="match status" value="1"/>
</dbReference>
<protein>
    <recommendedName>
        <fullName evidence="2">Myb-like domain-containing protein</fullName>
    </recommendedName>
</protein>
<dbReference type="InterPro" id="IPR044822">
    <property type="entry name" value="Myb_DNA-bind_4"/>
</dbReference>
<dbReference type="PROSITE" id="PS50090">
    <property type="entry name" value="MYB_LIKE"/>
    <property type="match status" value="1"/>
</dbReference>
<dbReference type="VEuPathDB" id="VectorBase:RSAN_055946"/>
<keyword evidence="4" id="KW-1185">Reference proteome</keyword>
<evidence type="ECO:0000256" key="1">
    <source>
        <dbReference type="SAM" id="MobiDB-lite"/>
    </source>
</evidence>
<gene>
    <name evidence="3" type="ORF">HPB52_006502</name>
</gene>
<name>A0A9D4QHS0_RHISA</name>
<dbReference type="InterPro" id="IPR001005">
    <property type="entry name" value="SANT/Myb"/>
</dbReference>
<reference evidence="3" key="1">
    <citation type="journal article" date="2020" name="Cell">
        <title>Large-Scale Comparative Analyses of Tick Genomes Elucidate Their Genetic Diversity and Vector Capacities.</title>
        <authorList>
            <consortium name="Tick Genome and Microbiome Consortium (TIGMIC)"/>
            <person name="Jia N."/>
            <person name="Wang J."/>
            <person name="Shi W."/>
            <person name="Du L."/>
            <person name="Sun Y."/>
            <person name="Zhan W."/>
            <person name="Jiang J.F."/>
            <person name="Wang Q."/>
            <person name="Zhang B."/>
            <person name="Ji P."/>
            <person name="Bell-Sakyi L."/>
            <person name="Cui X.M."/>
            <person name="Yuan T.T."/>
            <person name="Jiang B.G."/>
            <person name="Yang W.F."/>
            <person name="Lam T.T."/>
            <person name="Chang Q.C."/>
            <person name="Ding S.J."/>
            <person name="Wang X.J."/>
            <person name="Zhu J.G."/>
            <person name="Ruan X.D."/>
            <person name="Zhao L."/>
            <person name="Wei J.T."/>
            <person name="Ye R.Z."/>
            <person name="Que T.C."/>
            <person name="Du C.H."/>
            <person name="Zhou Y.H."/>
            <person name="Cheng J.X."/>
            <person name="Dai P.F."/>
            <person name="Guo W.B."/>
            <person name="Han X.H."/>
            <person name="Huang E.J."/>
            <person name="Li L.F."/>
            <person name="Wei W."/>
            <person name="Gao Y.C."/>
            <person name="Liu J.Z."/>
            <person name="Shao H.Z."/>
            <person name="Wang X."/>
            <person name="Wang C.C."/>
            <person name="Yang T.C."/>
            <person name="Huo Q.B."/>
            <person name="Li W."/>
            <person name="Chen H.Y."/>
            <person name="Chen S.E."/>
            <person name="Zhou L.G."/>
            <person name="Ni X.B."/>
            <person name="Tian J.H."/>
            <person name="Sheng Y."/>
            <person name="Liu T."/>
            <person name="Pan Y.S."/>
            <person name="Xia L.Y."/>
            <person name="Li J."/>
            <person name="Zhao F."/>
            <person name="Cao W.C."/>
        </authorList>
    </citation>
    <scope>NUCLEOTIDE SEQUENCE</scope>
    <source>
        <strain evidence="3">Rsan-2018</strain>
    </source>
</reference>
<evidence type="ECO:0000313" key="3">
    <source>
        <dbReference type="EMBL" id="KAH7982686.1"/>
    </source>
</evidence>
<dbReference type="SMART" id="SM00717">
    <property type="entry name" value="SANT"/>
    <property type="match status" value="1"/>
</dbReference>
<evidence type="ECO:0000259" key="2">
    <source>
        <dbReference type="PROSITE" id="PS50090"/>
    </source>
</evidence>
<evidence type="ECO:0000313" key="4">
    <source>
        <dbReference type="Proteomes" id="UP000821837"/>
    </source>
</evidence>
<sequence>MALALAFVRPSCGSGASRRQALDVKKEAVVTSAPAPEAVRPASASQVSADVSTVVGPPVLLDSDDESTGGASSAGHPKPTSLGGSAAVSQRHCARNDNASCEWTEGETKLLLDIYHEYLRRVGPMKLFKNKKATWRAISFDIEDTLGLPKTPEQCENRFKTVKKRRCHQRAHNRSSGVEPVQEEYSEEFRKIEAADDSLKPDLLRGPGRVEFKAATASAV</sequence>
<feature type="domain" description="Myb-like" evidence="2">
    <location>
        <begin position="95"/>
        <end position="163"/>
    </location>
</feature>
<proteinExistence type="predicted"/>
<dbReference type="Gene3D" id="1.10.10.60">
    <property type="entry name" value="Homeodomain-like"/>
    <property type="match status" value="1"/>
</dbReference>
<dbReference type="EMBL" id="JABSTV010001245">
    <property type="protein sequence ID" value="KAH7982686.1"/>
    <property type="molecule type" value="Genomic_DNA"/>
</dbReference>
<accession>A0A9D4QHS0</accession>